<evidence type="ECO:0000259" key="1">
    <source>
        <dbReference type="Pfam" id="PF13649"/>
    </source>
</evidence>
<evidence type="ECO:0000313" key="3">
    <source>
        <dbReference type="Proteomes" id="UP000184287"/>
    </source>
</evidence>
<dbReference type="Proteomes" id="UP000184287">
    <property type="component" value="Unassembled WGS sequence"/>
</dbReference>
<name>A0A1M5A772_9SPHI</name>
<dbReference type="Gene3D" id="3.40.50.150">
    <property type="entry name" value="Vaccinia Virus protein VP39"/>
    <property type="match status" value="1"/>
</dbReference>
<dbReference type="CDD" id="cd02440">
    <property type="entry name" value="AdoMet_MTases"/>
    <property type="match status" value="1"/>
</dbReference>
<proteinExistence type="predicted"/>
<gene>
    <name evidence="2" type="ORF">SAMN04488522_102615</name>
</gene>
<protein>
    <submittedName>
        <fullName evidence="2">Methyltransferase domain-containing protein</fullName>
    </submittedName>
</protein>
<dbReference type="GO" id="GO:0008168">
    <property type="term" value="F:methyltransferase activity"/>
    <property type="evidence" value="ECO:0007669"/>
    <property type="project" value="UniProtKB-KW"/>
</dbReference>
<evidence type="ECO:0000313" key="2">
    <source>
        <dbReference type="EMBL" id="SHF26014.1"/>
    </source>
</evidence>
<accession>A0A1M5A772</accession>
<sequence length="202" mass="22941">MSEGKSHWEKVYTTKAAHEVSWTQEVPKTSLDFINGFQLGKSAGIIDIGGGDSLLVDFLLAQGYQNITVLDISEAALERAKKRLGDQADLVKWLVSDITDFKPAETYDIWHDRATFHFLTTATQIEKYITIAKNCVRGYLTIGIFSKNGPEKCSGLEIRQYSEDELEQQFSESFQKLQVITEDHVTPFNTVQNFIFCSFKRI</sequence>
<dbReference type="SUPFAM" id="SSF53335">
    <property type="entry name" value="S-adenosyl-L-methionine-dependent methyltransferases"/>
    <property type="match status" value="1"/>
</dbReference>
<dbReference type="EMBL" id="FQUQ01000002">
    <property type="protein sequence ID" value="SHF26014.1"/>
    <property type="molecule type" value="Genomic_DNA"/>
</dbReference>
<reference evidence="3" key="1">
    <citation type="submission" date="2016-11" db="EMBL/GenBank/DDBJ databases">
        <authorList>
            <person name="Varghese N."/>
            <person name="Submissions S."/>
        </authorList>
    </citation>
    <scope>NUCLEOTIDE SEQUENCE [LARGE SCALE GENOMIC DNA]</scope>
    <source>
        <strain evidence="3">DSM 16990</strain>
    </source>
</reference>
<feature type="domain" description="Methyltransferase" evidence="1">
    <location>
        <begin position="45"/>
        <end position="130"/>
    </location>
</feature>
<dbReference type="STRING" id="288992.SAMN04488522_102615"/>
<keyword evidence="2" id="KW-0808">Transferase</keyword>
<dbReference type="PANTHER" id="PTHR12843:SF5">
    <property type="entry name" value="EEF1A LYSINE METHYLTRANSFERASE 2"/>
    <property type="match status" value="1"/>
</dbReference>
<dbReference type="InterPro" id="IPR041698">
    <property type="entry name" value="Methyltransf_25"/>
</dbReference>
<dbReference type="AlphaFoldDB" id="A0A1M5A772"/>
<dbReference type="InterPro" id="IPR029063">
    <property type="entry name" value="SAM-dependent_MTases_sf"/>
</dbReference>
<dbReference type="Pfam" id="PF13649">
    <property type="entry name" value="Methyltransf_25"/>
    <property type="match status" value="1"/>
</dbReference>
<dbReference type="PANTHER" id="PTHR12843">
    <property type="entry name" value="PROTEIN-LYSINE N-METHYLTRANSFERASE METTL10"/>
    <property type="match status" value="1"/>
</dbReference>
<organism evidence="2 3">
    <name type="scientific">Pedobacter caeni</name>
    <dbReference type="NCBI Taxonomy" id="288992"/>
    <lineage>
        <taxon>Bacteria</taxon>
        <taxon>Pseudomonadati</taxon>
        <taxon>Bacteroidota</taxon>
        <taxon>Sphingobacteriia</taxon>
        <taxon>Sphingobacteriales</taxon>
        <taxon>Sphingobacteriaceae</taxon>
        <taxon>Pedobacter</taxon>
    </lineage>
</organism>
<dbReference type="GO" id="GO:0032259">
    <property type="term" value="P:methylation"/>
    <property type="evidence" value="ECO:0007669"/>
    <property type="project" value="UniProtKB-KW"/>
</dbReference>
<dbReference type="OrthoDB" id="9788660at2"/>
<keyword evidence="2" id="KW-0489">Methyltransferase</keyword>
<keyword evidence="3" id="KW-1185">Reference proteome</keyword>
<dbReference type="RefSeq" id="WP_073230629.1">
    <property type="nucleotide sequence ID" value="NZ_FQUQ01000002.1"/>
</dbReference>